<accession>A0A955L0W8</accession>
<dbReference type="InterPro" id="IPR002725">
    <property type="entry name" value="YgjP-like_metallopeptidase"/>
</dbReference>
<dbReference type="InterPro" id="IPR053136">
    <property type="entry name" value="UTP_pyrophosphatase-like"/>
</dbReference>
<dbReference type="Gene3D" id="3.30.2010.10">
    <property type="entry name" value="Metalloproteases ('zincins'), catalytic domain"/>
    <property type="match status" value="1"/>
</dbReference>
<feature type="domain" description="YgjP-like metallopeptidase" evidence="1">
    <location>
        <begin position="5"/>
        <end position="155"/>
    </location>
</feature>
<name>A0A955L0W8_9BACT</name>
<reference evidence="2" key="1">
    <citation type="submission" date="2020-04" db="EMBL/GenBank/DDBJ databases">
        <authorList>
            <person name="Zhang T."/>
        </authorList>
    </citation>
    <scope>NUCLEOTIDE SEQUENCE</scope>
    <source>
        <strain evidence="2">HKST-UBA13</strain>
    </source>
</reference>
<dbReference type="Pfam" id="PF01863">
    <property type="entry name" value="YgjP-like"/>
    <property type="match status" value="1"/>
</dbReference>
<protein>
    <submittedName>
        <fullName evidence="2">M48 family metallopeptidase</fullName>
    </submittedName>
</protein>
<evidence type="ECO:0000259" key="1">
    <source>
        <dbReference type="Pfam" id="PF01863"/>
    </source>
</evidence>
<dbReference type="PANTHER" id="PTHR30399:SF1">
    <property type="entry name" value="UTP PYROPHOSPHATASE"/>
    <property type="match status" value="1"/>
</dbReference>
<dbReference type="PANTHER" id="PTHR30399">
    <property type="entry name" value="UNCHARACTERIZED PROTEIN YGJP"/>
    <property type="match status" value="1"/>
</dbReference>
<proteinExistence type="predicted"/>
<dbReference type="AlphaFoldDB" id="A0A955L0W8"/>
<comment type="caution">
    <text evidence="2">The sequence shown here is derived from an EMBL/GenBank/DDBJ whole genome shotgun (WGS) entry which is preliminary data.</text>
</comment>
<reference evidence="2" key="2">
    <citation type="journal article" date="2021" name="Microbiome">
        <title>Successional dynamics and alternative stable states in a saline activated sludge microbial community over 9 years.</title>
        <authorList>
            <person name="Wang Y."/>
            <person name="Ye J."/>
            <person name="Ju F."/>
            <person name="Liu L."/>
            <person name="Boyd J.A."/>
            <person name="Deng Y."/>
            <person name="Parks D.H."/>
            <person name="Jiang X."/>
            <person name="Yin X."/>
            <person name="Woodcroft B.J."/>
            <person name="Tyson G.W."/>
            <person name="Hugenholtz P."/>
            <person name="Polz M.F."/>
            <person name="Zhang T."/>
        </authorList>
    </citation>
    <scope>NUCLEOTIDE SEQUENCE</scope>
    <source>
        <strain evidence="2">HKST-UBA13</strain>
    </source>
</reference>
<evidence type="ECO:0000313" key="3">
    <source>
        <dbReference type="Proteomes" id="UP000775877"/>
    </source>
</evidence>
<organism evidence="2 3">
    <name type="scientific">Candidatus Dojkabacteria bacterium</name>
    <dbReference type="NCBI Taxonomy" id="2099670"/>
    <lineage>
        <taxon>Bacteria</taxon>
        <taxon>Candidatus Dojkabacteria</taxon>
    </lineage>
</organism>
<dbReference type="EMBL" id="JAGQLJ010000002">
    <property type="protein sequence ID" value="MCA9380659.1"/>
    <property type="molecule type" value="Genomic_DNA"/>
</dbReference>
<dbReference type="Proteomes" id="UP000775877">
    <property type="component" value="Unassembled WGS sequence"/>
</dbReference>
<dbReference type="CDD" id="cd07344">
    <property type="entry name" value="M48_yhfN_like"/>
    <property type="match status" value="1"/>
</dbReference>
<gene>
    <name evidence="2" type="ORF">KC678_00145</name>
</gene>
<evidence type="ECO:0000313" key="2">
    <source>
        <dbReference type="EMBL" id="MCA9380659.1"/>
    </source>
</evidence>
<sequence length="162" mass="19591">MKIIHNQMLPILGESKRITFEQIKATKPIVFEESNSLKVFISELHDHNHESTLEKWLRERFRKHAEERVNFFSDIYKFEFNRIAIKDTRSRWGSCSSKLNLNFSWRLIFTPLKSIDYVFVHELAHTKQMNHSKNFWAIVEEIMPDYKVHKKILHELEKEIFS</sequence>